<gene>
    <name evidence="2" type="ORF">GGR25_001483</name>
</gene>
<name>A0A840AME3_9HYPH</name>
<feature type="binding site" evidence="1">
    <location>
        <position position="195"/>
    </location>
    <ligand>
        <name>Mg(2+)</name>
        <dbReference type="ChEBI" id="CHEBI:18420"/>
        <label>1</label>
    </ligand>
</feature>
<feature type="binding site" evidence="1">
    <location>
        <position position="401"/>
    </location>
    <ligand>
        <name>Mg(2+)</name>
        <dbReference type="ChEBI" id="CHEBI:18420"/>
        <label>1</label>
    </ligand>
</feature>
<dbReference type="AlphaFoldDB" id="A0A840AME3"/>
<comment type="caution">
    <text evidence="2">The sequence shown here is derived from an EMBL/GenBank/DDBJ whole genome shotgun (WGS) entry which is preliminary data.</text>
</comment>
<keyword evidence="1" id="KW-0460">Magnesium</keyword>
<sequence>MKAWEFARDLLRNAEPVLRSEEEQTWDASEAIAGQDFWVRMFWQSNVPGSGAPESLAVAAVQSLENKGWVVPAENALWLEKGLAAVDEGDMEALHVAHARLKAVLRQAKPDPDHPSQKTKRFSSFADYEAAVSFPPDVAYDVGGKDFEDRIAAGWWGQIIGAAVGTALEGYTTEKLEKAFGRIDRYMRPPNTYNDDITFELAFLYAFALKGYAVTSADVGDYWVSLIPVAWSAEAVALENLRRGVYPPESALDGNPFDEWIGAQMRGAIVGMVAPGRAREAARLAWLDAEVSHTGNGILGEVFNAVLVARAFVETDMRRLTAETVDLMPADTEYGAVVRFALDAARKSADWKNAWALCDAEYVEYNWIHAYPNAAAQVIALWFGQGDFDETLAIIGGCGHDVDCNAAQILAAVAIAKGFASIDKRWIDPIGDELITYMRRPAKTTTSAVCAMTVEAVRRARS</sequence>
<dbReference type="GO" id="GO:0016787">
    <property type="term" value="F:hydrolase activity"/>
    <property type="evidence" value="ECO:0007669"/>
    <property type="project" value="UniProtKB-KW"/>
</dbReference>
<protein>
    <submittedName>
        <fullName evidence="2">ADP-ribosylglycohydrolase</fullName>
    </submittedName>
</protein>
<organism evidence="2 3">
    <name type="scientific">Kaistia hirudinis</name>
    <dbReference type="NCBI Taxonomy" id="1293440"/>
    <lineage>
        <taxon>Bacteria</taxon>
        <taxon>Pseudomonadati</taxon>
        <taxon>Pseudomonadota</taxon>
        <taxon>Alphaproteobacteria</taxon>
        <taxon>Hyphomicrobiales</taxon>
        <taxon>Kaistiaceae</taxon>
        <taxon>Kaistia</taxon>
    </lineage>
</organism>
<accession>A0A840AME3</accession>
<dbReference type="Gene3D" id="1.10.4080.10">
    <property type="entry name" value="ADP-ribosylation/Crystallin J1"/>
    <property type="match status" value="1"/>
</dbReference>
<dbReference type="RefSeq" id="WP_183398102.1">
    <property type="nucleotide sequence ID" value="NZ_JACIDS010000002.1"/>
</dbReference>
<evidence type="ECO:0000313" key="2">
    <source>
        <dbReference type="EMBL" id="MBB3930444.1"/>
    </source>
</evidence>
<dbReference type="SUPFAM" id="SSF101478">
    <property type="entry name" value="ADP-ribosylglycohydrolase"/>
    <property type="match status" value="1"/>
</dbReference>
<evidence type="ECO:0000256" key="1">
    <source>
        <dbReference type="PIRSR" id="PIRSR605502-1"/>
    </source>
</evidence>
<dbReference type="EMBL" id="JACIDS010000002">
    <property type="protein sequence ID" value="MBB3930444.1"/>
    <property type="molecule type" value="Genomic_DNA"/>
</dbReference>
<dbReference type="InterPro" id="IPR005502">
    <property type="entry name" value="Ribosyl_crysJ1"/>
</dbReference>
<feature type="binding site" evidence="1">
    <location>
        <position position="196"/>
    </location>
    <ligand>
        <name>Mg(2+)</name>
        <dbReference type="ChEBI" id="CHEBI:18420"/>
        <label>1</label>
    </ligand>
</feature>
<comment type="cofactor">
    <cofactor evidence="1">
        <name>Mg(2+)</name>
        <dbReference type="ChEBI" id="CHEBI:18420"/>
    </cofactor>
    <text evidence="1">Binds 2 magnesium ions per subunit.</text>
</comment>
<dbReference type="Pfam" id="PF03747">
    <property type="entry name" value="ADP_ribosyl_GH"/>
    <property type="match status" value="1"/>
</dbReference>
<feature type="binding site" evidence="1">
    <location>
        <position position="403"/>
    </location>
    <ligand>
        <name>Mg(2+)</name>
        <dbReference type="ChEBI" id="CHEBI:18420"/>
        <label>1</label>
    </ligand>
</feature>
<keyword evidence="1" id="KW-0479">Metal-binding</keyword>
<dbReference type="GO" id="GO:0046872">
    <property type="term" value="F:metal ion binding"/>
    <property type="evidence" value="ECO:0007669"/>
    <property type="project" value="UniProtKB-KW"/>
</dbReference>
<proteinExistence type="predicted"/>
<dbReference type="Proteomes" id="UP000553963">
    <property type="component" value="Unassembled WGS sequence"/>
</dbReference>
<reference evidence="2 3" key="1">
    <citation type="submission" date="2020-08" db="EMBL/GenBank/DDBJ databases">
        <title>Genomic Encyclopedia of Type Strains, Phase IV (KMG-IV): sequencing the most valuable type-strain genomes for metagenomic binning, comparative biology and taxonomic classification.</title>
        <authorList>
            <person name="Goeker M."/>
        </authorList>
    </citation>
    <scope>NUCLEOTIDE SEQUENCE [LARGE SCALE GENOMIC DNA]</scope>
    <source>
        <strain evidence="2 3">DSM 25966</strain>
    </source>
</reference>
<dbReference type="InterPro" id="IPR036705">
    <property type="entry name" value="Ribosyl_crysJ1_sf"/>
</dbReference>
<evidence type="ECO:0000313" key="3">
    <source>
        <dbReference type="Proteomes" id="UP000553963"/>
    </source>
</evidence>
<keyword evidence="2" id="KW-0378">Hydrolase</keyword>
<keyword evidence="3" id="KW-1185">Reference proteome</keyword>